<dbReference type="PANTHER" id="PTHR10529">
    <property type="entry name" value="AP COMPLEX SUBUNIT MU"/>
    <property type="match status" value="1"/>
</dbReference>
<dbReference type="InParanoid" id="A2ER69"/>
<organism evidence="12 13">
    <name type="scientific">Trichomonas vaginalis (strain ATCC PRA-98 / G3)</name>
    <dbReference type="NCBI Taxonomy" id="412133"/>
    <lineage>
        <taxon>Eukaryota</taxon>
        <taxon>Metamonada</taxon>
        <taxon>Parabasalia</taxon>
        <taxon>Trichomonadida</taxon>
        <taxon>Trichomonadidae</taxon>
        <taxon>Trichomonas</taxon>
    </lineage>
</organism>
<dbReference type="InterPro" id="IPR043512">
    <property type="entry name" value="Mu2_C"/>
</dbReference>
<dbReference type="Gene3D" id="2.60.40.1170">
    <property type="entry name" value="Mu homology domain, subdomain B"/>
    <property type="match status" value="2"/>
</dbReference>
<dbReference type="InterPro" id="IPR018240">
    <property type="entry name" value="Clathrin_mu_CS"/>
</dbReference>
<keyword evidence="6 9" id="KW-0653">Protein transport</keyword>
<dbReference type="SUPFAM" id="SSF49447">
    <property type="entry name" value="Second domain of Mu2 adaptin subunit (ap50) of ap2 adaptor"/>
    <property type="match status" value="1"/>
</dbReference>
<keyword evidence="8" id="KW-0168">Coated pit</keyword>
<dbReference type="InterPro" id="IPR036168">
    <property type="entry name" value="AP2_Mu_C_sf"/>
</dbReference>
<evidence type="ECO:0000256" key="5">
    <source>
        <dbReference type="ARBA" id="ARBA00022583"/>
    </source>
</evidence>
<reference evidence="12" key="1">
    <citation type="submission" date="2006-10" db="EMBL/GenBank/DDBJ databases">
        <authorList>
            <person name="Amadeo P."/>
            <person name="Zhao Q."/>
            <person name="Wortman J."/>
            <person name="Fraser-Liggett C."/>
            <person name="Carlton J."/>
        </authorList>
    </citation>
    <scope>NUCLEOTIDE SEQUENCE</scope>
    <source>
        <strain evidence="12">G3</strain>
    </source>
</reference>
<keyword evidence="4" id="KW-1003">Cell membrane</keyword>
<dbReference type="GO" id="GO:0030131">
    <property type="term" value="C:clathrin adaptor complex"/>
    <property type="evidence" value="ECO:0007669"/>
    <property type="project" value="UniProtKB-UniRule"/>
</dbReference>
<dbReference type="InterPro" id="IPR011012">
    <property type="entry name" value="Longin-like_dom_sf"/>
</dbReference>
<evidence type="ECO:0000259" key="11">
    <source>
        <dbReference type="PROSITE" id="PS51072"/>
    </source>
</evidence>
<dbReference type="eggNOG" id="KOG0938">
    <property type="taxonomic scope" value="Eukaryota"/>
</dbReference>
<dbReference type="AlphaFoldDB" id="A2ER69"/>
<evidence type="ECO:0000256" key="2">
    <source>
        <dbReference type="ARBA" id="ARBA00004277"/>
    </source>
</evidence>
<evidence type="ECO:0000256" key="3">
    <source>
        <dbReference type="ARBA" id="ARBA00022448"/>
    </source>
</evidence>
<evidence type="ECO:0000256" key="10">
    <source>
        <dbReference type="SAM" id="MobiDB-lite"/>
    </source>
</evidence>
<name>A2ER69_TRIV3</name>
<dbReference type="FunCoup" id="A2ER69">
    <property type="interactions" value="438"/>
</dbReference>
<keyword evidence="7" id="KW-0472">Membrane</keyword>
<feature type="compositionally biased region" description="Polar residues" evidence="10">
    <location>
        <begin position="134"/>
        <end position="147"/>
    </location>
</feature>
<dbReference type="PIRSF" id="PIRSF005992">
    <property type="entry name" value="Clathrin_mu"/>
    <property type="match status" value="1"/>
</dbReference>
<evidence type="ECO:0000256" key="4">
    <source>
        <dbReference type="ARBA" id="ARBA00022475"/>
    </source>
</evidence>
<gene>
    <name evidence="12" type="ORF">TVAG_226350</name>
</gene>
<dbReference type="GO" id="GO:0005905">
    <property type="term" value="C:clathrin-coated pit"/>
    <property type="evidence" value="ECO:0007669"/>
    <property type="project" value="UniProtKB-KW"/>
</dbReference>
<evidence type="ECO:0000313" key="13">
    <source>
        <dbReference type="Proteomes" id="UP000001542"/>
    </source>
</evidence>
<dbReference type="InterPro" id="IPR001392">
    <property type="entry name" value="Clathrin_mu"/>
</dbReference>
<dbReference type="KEGG" id="tva:4762692"/>
<dbReference type="SMR" id="A2ER69"/>
<keyword evidence="5" id="KW-0254">Endocytosis</keyword>
<feature type="domain" description="MHD" evidence="11">
    <location>
        <begin position="167"/>
        <end position="431"/>
    </location>
</feature>
<dbReference type="GO" id="GO:0006897">
    <property type="term" value="P:endocytosis"/>
    <property type="evidence" value="ECO:0000318"/>
    <property type="project" value="GO_Central"/>
</dbReference>
<comment type="subcellular location">
    <subcellularLocation>
        <location evidence="1">Cell membrane</location>
    </subcellularLocation>
    <subcellularLocation>
        <location evidence="2">Membrane</location>
        <location evidence="2">Coated pit</location>
        <topology evidence="2">Peripheral membrane protein</topology>
        <orientation evidence="2">Cytoplasmic side</orientation>
    </subcellularLocation>
</comment>
<dbReference type="Proteomes" id="UP000001542">
    <property type="component" value="Unassembled WGS sequence"/>
</dbReference>
<evidence type="ECO:0000313" key="12">
    <source>
        <dbReference type="EMBL" id="EAY04822.1"/>
    </source>
</evidence>
<dbReference type="SUPFAM" id="SSF64356">
    <property type="entry name" value="SNARE-like"/>
    <property type="match status" value="1"/>
</dbReference>
<keyword evidence="3 9" id="KW-0813">Transport</keyword>
<dbReference type="OMA" id="VWKIPRI"/>
<comment type="similarity">
    <text evidence="9">Belongs to the adaptor complexes medium subunit family.</text>
</comment>
<keyword evidence="13" id="KW-1185">Reference proteome</keyword>
<feature type="region of interest" description="Disordered" evidence="10">
    <location>
        <begin position="123"/>
        <end position="147"/>
    </location>
</feature>
<dbReference type="VEuPathDB" id="TrichDB:TVAG_226350"/>
<evidence type="ECO:0000256" key="7">
    <source>
        <dbReference type="ARBA" id="ARBA00023136"/>
    </source>
</evidence>
<accession>A2ER69</accession>
<dbReference type="PROSITE" id="PS51072">
    <property type="entry name" value="MHD"/>
    <property type="match status" value="1"/>
</dbReference>
<protein>
    <submittedName>
        <fullName evidence="12">Adaptor complexes medium subunit family protein</fullName>
    </submittedName>
</protein>
<dbReference type="EMBL" id="DS113464">
    <property type="protein sequence ID" value="EAY04822.1"/>
    <property type="molecule type" value="Genomic_DNA"/>
</dbReference>
<evidence type="ECO:0000256" key="6">
    <source>
        <dbReference type="ARBA" id="ARBA00022927"/>
    </source>
</evidence>
<evidence type="ECO:0000256" key="1">
    <source>
        <dbReference type="ARBA" id="ARBA00004236"/>
    </source>
</evidence>
<dbReference type="FunFam" id="3.30.450.60:FF:000002">
    <property type="entry name" value="AP-2 complex subunit mu, putative"/>
    <property type="match status" value="1"/>
</dbReference>
<dbReference type="GO" id="GO:0031410">
    <property type="term" value="C:cytoplasmic vesicle"/>
    <property type="evidence" value="ECO:0000318"/>
    <property type="project" value="GO_Central"/>
</dbReference>
<reference evidence="12" key="2">
    <citation type="journal article" date="2007" name="Science">
        <title>Draft genome sequence of the sexually transmitted pathogen Trichomonas vaginalis.</title>
        <authorList>
            <person name="Carlton J.M."/>
            <person name="Hirt R.P."/>
            <person name="Silva J.C."/>
            <person name="Delcher A.L."/>
            <person name="Schatz M."/>
            <person name="Zhao Q."/>
            <person name="Wortman J.R."/>
            <person name="Bidwell S.L."/>
            <person name="Alsmark U.C.M."/>
            <person name="Besteiro S."/>
            <person name="Sicheritz-Ponten T."/>
            <person name="Noel C.J."/>
            <person name="Dacks J.B."/>
            <person name="Foster P.G."/>
            <person name="Simillion C."/>
            <person name="Van de Peer Y."/>
            <person name="Miranda-Saavedra D."/>
            <person name="Barton G.J."/>
            <person name="Westrop G.D."/>
            <person name="Mueller S."/>
            <person name="Dessi D."/>
            <person name="Fiori P.L."/>
            <person name="Ren Q."/>
            <person name="Paulsen I."/>
            <person name="Zhang H."/>
            <person name="Bastida-Corcuera F.D."/>
            <person name="Simoes-Barbosa A."/>
            <person name="Brown M.T."/>
            <person name="Hayes R.D."/>
            <person name="Mukherjee M."/>
            <person name="Okumura C.Y."/>
            <person name="Schneider R."/>
            <person name="Smith A.J."/>
            <person name="Vanacova S."/>
            <person name="Villalvazo M."/>
            <person name="Haas B.J."/>
            <person name="Pertea M."/>
            <person name="Feldblyum T.V."/>
            <person name="Utterback T.R."/>
            <person name="Shu C.L."/>
            <person name="Osoegawa K."/>
            <person name="de Jong P.J."/>
            <person name="Hrdy I."/>
            <person name="Horvathova L."/>
            <person name="Zubacova Z."/>
            <person name="Dolezal P."/>
            <person name="Malik S.B."/>
            <person name="Logsdon J.M. Jr."/>
            <person name="Henze K."/>
            <person name="Gupta A."/>
            <person name="Wang C.C."/>
            <person name="Dunne R.L."/>
            <person name="Upcroft J.A."/>
            <person name="Upcroft P."/>
            <person name="White O."/>
            <person name="Salzberg S.L."/>
            <person name="Tang P."/>
            <person name="Chiu C.-H."/>
            <person name="Lee Y.-S."/>
            <person name="Embley T.M."/>
            <person name="Coombs G.H."/>
            <person name="Mottram J.C."/>
            <person name="Tachezy J."/>
            <person name="Fraser-Liggett C.M."/>
            <person name="Johnson P.J."/>
        </authorList>
    </citation>
    <scope>NUCLEOTIDE SEQUENCE [LARGE SCALE GENOMIC DNA]</scope>
    <source>
        <strain evidence="12">G3</strain>
    </source>
</reference>
<evidence type="ECO:0000256" key="8">
    <source>
        <dbReference type="ARBA" id="ARBA00023176"/>
    </source>
</evidence>
<dbReference type="VEuPathDB" id="TrichDB:TVAGG3_0411030"/>
<dbReference type="STRING" id="5722.A2ER69"/>
<dbReference type="GO" id="GO:0006886">
    <property type="term" value="P:intracellular protein transport"/>
    <property type="evidence" value="ECO:0007669"/>
    <property type="project" value="UniProtKB-UniRule"/>
</dbReference>
<dbReference type="InterPro" id="IPR028565">
    <property type="entry name" value="MHD"/>
</dbReference>
<proteinExistence type="inferred from homology"/>
<dbReference type="RefSeq" id="XP_001317045.1">
    <property type="nucleotide sequence ID" value="XM_001317010.1"/>
</dbReference>
<dbReference type="GO" id="GO:0005886">
    <property type="term" value="C:plasma membrane"/>
    <property type="evidence" value="ECO:0007669"/>
    <property type="project" value="UniProtKB-SubCell"/>
</dbReference>
<dbReference type="Gene3D" id="3.30.450.60">
    <property type="match status" value="1"/>
</dbReference>
<dbReference type="PROSITE" id="PS00991">
    <property type="entry name" value="CLAT_ADAPTOR_M_2"/>
    <property type="match status" value="1"/>
</dbReference>
<dbReference type="CDD" id="cd09251">
    <property type="entry name" value="AP-2_Mu2_Cterm"/>
    <property type="match status" value="1"/>
</dbReference>
<dbReference type="Pfam" id="PF00928">
    <property type="entry name" value="Adap_comp_sub"/>
    <property type="match status" value="1"/>
</dbReference>
<evidence type="ECO:0000256" key="9">
    <source>
        <dbReference type="PIRNR" id="PIRNR005992"/>
    </source>
</evidence>
<dbReference type="PRINTS" id="PR00314">
    <property type="entry name" value="CLATHRINADPT"/>
</dbReference>
<dbReference type="OrthoDB" id="10259133at2759"/>
<dbReference type="InterPro" id="IPR050431">
    <property type="entry name" value="Adaptor_comp_med_subunit"/>
</dbReference>
<sequence length="433" mass="47791">MISGVVILDRNGEVLCIRRYRRDFDDTALENYRIGIIAAKEVTSPVDLVDGTSFLHYLENEIYYVAATRQNVNVGLIFEFLSRIPKLIKSVIGVECTVNELKTHTPDVLELLDEICDTGYPQNTDPEAIRGLTQRPSSNKSESGQENQITISATGAVSWRTNVKYRTNEIYVDVVEKVSMLASAGGKILDASVNGAINMKAYLSGMPECKIGFNDKISGQAGQYSGGGGAVSRAGASIEVDDMVFHQCVKLTSFANDRAIAFIPPDGEFELMRYRKTENVSLPFKIDPLVKDISKNKIEIRVSVTSNYDMKLSATPLIVKIPMPENASETQIEQSQGKGVFVGEQNAVIWKINGFAGKTQADITIYVTCLASTTNESPSLKIKDPISCEFNIPMLSASGLALQYLKVVEKSNYTPDKWIRYLTQAGKYEVRMV</sequence>